<evidence type="ECO:0000313" key="4">
    <source>
        <dbReference type="Proteomes" id="UP001412239"/>
    </source>
</evidence>
<dbReference type="InterPro" id="IPR006575">
    <property type="entry name" value="RWD_dom"/>
</dbReference>
<dbReference type="CDD" id="cd23823">
    <property type="entry name" value="RWD_GCN2"/>
    <property type="match status" value="1"/>
</dbReference>
<evidence type="ECO:0000313" key="3">
    <source>
        <dbReference type="EMBL" id="CUS13948.1"/>
    </source>
</evidence>
<feature type="domain" description="RWD" evidence="2">
    <location>
        <begin position="8"/>
        <end position="121"/>
    </location>
</feature>
<feature type="compositionally biased region" description="Basic and acidic residues" evidence="1">
    <location>
        <begin position="170"/>
        <end position="186"/>
    </location>
</feature>
<feature type="region of interest" description="Disordered" evidence="1">
    <location>
        <begin position="124"/>
        <end position="143"/>
    </location>
</feature>
<name>A0A292Q4Y5_9PEZI</name>
<organism evidence="3 4">
    <name type="scientific">Tuber aestivum</name>
    <name type="common">summer truffle</name>
    <dbReference type="NCBI Taxonomy" id="59557"/>
    <lineage>
        <taxon>Eukaryota</taxon>
        <taxon>Fungi</taxon>
        <taxon>Dikarya</taxon>
        <taxon>Ascomycota</taxon>
        <taxon>Pezizomycotina</taxon>
        <taxon>Pezizomycetes</taxon>
        <taxon>Pezizales</taxon>
        <taxon>Tuberaceae</taxon>
        <taxon>Tuber</taxon>
    </lineage>
</organism>
<dbReference type="SUPFAM" id="SSF54495">
    <property type="entry name" value="UBC-like"/>
    <property type="match status" value="1"/>
</dbReference>
<dbReference type="SMART" id="SM00591">
    <property type="entry name" value="RWD"/>
    <property type="match status" value="1"/>
</dbReference>
<dbReference type="EMBL" id="LN890965">
    <property type="protein sequence ID" value="CUS13948.1"/>
    <property type="molecule type" value="Genomic_DNA"/>
</dbReference>
<protein>
    <recommendedName>
        <fullName evidence="2">RWD domain-containing protein</fullName>
    </recommendedName>
</protein>
<reference evidence="3" key="1">
    <citation type="submission" date="2015-10" db="EMBL/GenBank/DDBJ databases">
        <authorList>
            <person name="Regsiter A."/>
            <person name="william w."/>
        </authorList>
    </citation>
    <scope>NUCLEOTIDE SEQUENCE</scope>
    <source>
        <strain evidence="3">Montdore</strain>
    </source>
</reference>
<dbReference type="Gene3D" id="3.10.110.10">
    <property type="entry name" value="Ubiquitin Conjugating Enzyme"/>
    <property type="match status" value="1"/>
</dbReference>
<feature type="region of interest" description="Disordered" evidence="1">
    <location>
        <begin position="170"/>
        <end position="198"/>
    </location>
</feature>
<feature type="compositionally biased region" description="Basic and acidic residues" evidence="1">
    <location>
        <begin position="126"/>
        <end position="143"/>
    </location>
</feature>
<keyword evidence="4" id="KW-1185">Reference proteome</keyword>
<dbReference type="Proteomes" id="UP001412239">
    <property type="component" value="Unassembled WGS sequence"/>
</dbReference>
<dbReference type="Pfam" id="PF05773">
    <property type="entry name" value="RWD"/>
    <property type="match status" value="1"/>
</dbReference>
<evidence type="ECO:0000259" key="2">
    <source>
        <dbReference type="PROSITE" id="PS50908"/>
    </source>
</evidence>
<gene>
    <name evidence="3" type="ORF">GSTUAT00001985001</name>
</gene>
<evidence type="ECO:0000256" key="1">
    <source>
        <dbReference type="SAM" id="MobiDB-lite"/>
    </source>
</evidence>
<dbReference type="InterPro" id="IPR040213">
    <property type="entry name" value="GIR2-like"/>
</dbReference>
<dbReference type="AlphaFoldDB" id="A0A292Q4Y5"/>
<sequence>MGVEEQLQEIEVLQSIYPDELARATSDTSYTIRLVLEPPNIPGYDHEPPILILHVEYPPTYPDVPPALDLTLDANSPSSSISFPDDKNALLSALSPTIDENLGMEMIFTLTTTLKESAEEMLNTRAQEKENKREEELRKEEEKEMEKFRGTLVTSERFMEWRDKFFAEMEENKRREKEKEDEEKNKRGGGGGSAVKEKRMTGKGHFYIFPLQETPYVEELVLLMNVLNPNRQRTLRERPRRQHRRRRS</sequence>
<accession>A0A292Q4Y5</accession>
<proteinExistence type="predicted"/>
<dbReference type="PROSITE" id="PS50908">
    <property type="entry name" value="RWD"/>
    <property type="match status" value="1"/>
</dbReference>
<dbReference type="InterPro" id="IPR016135">
    <property type="entry name" value="UBQ-conjugating_enzyme/RWD"/>
</dbReference>
<dbReference type="PANTHER" id="PTHR12292">
    <property type="entry name" value="RWD DOMAIN-CONTAINING PROTEIN"/>
    <property type="match status" value="1"/>
</dbReference>